<sequence>VSFYICKEALEKVRVLFIQAYKLQFVPTFNSATRLRTWWLNVTVKFGVKPLMDQIRLNPTEKRFRNTGFRIRTSGTARALFPLYSRNEVGMLPKLSRSSFSLFEAQTVVQHCSSRSNIVILGYKEKQTVSRFVKNLIFPKLHEYIAWMGLFQERNSSSARVVDPLKRTTCPSEGHQLEVLRERPEICGWRVNAFPITSHTEEHGRTLKGDDSRSERRSFLCDLCYEESIARVQVKNTLKNRFMRTMYGFGSPAETIVSIFIVNFKVRIQATGCDKIGSVPAGGGGGGGAGVHGLFYYPATPYGSNPAQFDRKTVPKQWFCFNSMFQGKTHSERANRIRRITISTQLPTLTAILNGDYIRVNTASATVNMSSKRKSPPSKLQEGSEDGGEKVNGEEEKGGGGGGGAAGGGIAAGNMFYKLNSGSSSSELEDLIVPTDADQDLLSPPSKKRLMENGVDSGYLRSVAKQAPSKAYAGPPSSYDMDRERERERDRDRDRERERDRDRAESPGTGADAVVKGLAHHLNNNTSVYNNNNLTSGKRSMDDVLKRLTSKMNISTIKEDRHKRRSPEKNSILPKRVALPIAFDLQRLKLSRFAAYKPSKTIVESVIKVYHNVFKSGTEVAEGDEAGSLINLQALTGESLLEKERRLSEMILQLQMVREQLLSQQEQQTKYPLTNGGQYGSVALRSPRWFQLMNGVTFVVRLRFINCTLSPSRVTIC</sequence>
<proteinExistence type="predicted"/>
<dbReference type="EMBL" id="CADCXU010030635">
    <property type="protein sequence ID" value="CAB0016946.1"/>
    <property type="molecule type" value="Genomic_DNA"/>
</dbReference>
<feature type="compositionally biased region" description="Basic and acidic residues" evidence="1">
    <location>
        <begin position="480"/>
        <end position="505"/>
    </location>
</feature>
<feature type="region of interest" description="Disordered" evidence="1">
    <location>
        <begin position="367"/>
        <end position="405"/>
    </location>
</feature>
<gene>
    <name evidence="2" type="ORF">NTEN_LOCUS21064</name>
</gene>
<name>A0A6H5HG13_9HEMI</name>
<keyword evidence="3" id="KW-1185">Reference proteome</keyword>
<evidence type="ECO:0000313" key="2">
    <source>
        <dbReference type="EMBL" id="CAB0016946.1"/>
    </source>
</evidence>
<reference evidence="2 3" key="1">
    <citation type="submission" date="2020-02" db="EMBL/GenBank/DDBJ databases">
        <authorList>
            <person name="Ferguson B K."/>
        </authorList>
    </citation>
    <scope>NUCLEOTIDE SEQUENCE [LARGE SCALE GENOMIC DNA]</scope>
</reference>
<dbReference type="AlphaFoldDB" id="A0A6H5HG13"/>
<dbReference type="Proteomes" id="UP000479000">
    <property type="component" value="Unassembled WGS sequence"/>
</dbReference>
<feature type="region of interest" description="Disordered" evidence="1">
    <location>
        <begin position="463"/>
        <end position="512"/>
    </location>
</feature>
<evidence type="ECO:0000256" key="1">
    <source>
        <dbReference type="SAM" id="MobiDB-lite"/>
    </source>
</evidence>
<evidence type="ECO:0000313" key="3">
    <source>
        <dbReference type="Proteomes" id="UP000479000"/>
    </source>
</evidence>
<feature type="non-terminal residue" evidence="2">
    <location>
        <position position="1"/>
    </location>
</feature>
<dbReference type="OrthoDB" id="6247875at2759"/>
<protein>
    <submittedName>
        <fullName evidence="2">Uncharacterized protein</fullName>
    </submittedName>
</protein>
<accession>A0A6H5HG13</accession>
<organism evidence="2 3">
    <name type="scientific">Nesidiocoris tenuis</name>
    <dbReference type="NCBI Taxonomy" id="355587"/>
    <lineage>
        <taxon>Eukaryota</taxon>
        <taxon>Metazoa</taxon>
        <taxon>Ecdysozoa</taxon>
        <taxon>Arthropoda</taxon>
        <taxon>Hexapoda</taxon>
        <taxon>Insecta</taxon>
        <taxon>Pterygota</taxon>
        <taxon>Neoptera</taxon>
        <taxon>Paraneoptera</taxon>
        <taxon>Hemiptera</taxon>
        <taxon>Heteroptera</taxon>
        <taxon>Panheteroptera</taxon>
        <taxon>Cimicomorpha</taxon>
        <taxon>Miridae</taxon>
        <taxon>Dicyphina</taxon>
        <taxon>Nesidiocoris</taxon>
    </lineage>
</organism>
<feature type="compositionally biased region" description="Basic and acidic residues" evidence="1">
    <location>
        <begin position="387"/>
        <end position="398"/>
    </location>
</feature>